<evidence type="ECO:0000313" key="8">
    <source>
        <dbReference type="Proteomes" id="UP001596026"/>
    </source>
</evidence>
<evidence type="ECO:0000313" key="7">
    <source>
        <dbReference type="EMBL" id="MFC4709213.1"/>
    </source>
</evidence>
<organism evidence="7 8">
    <name type="scientific">Enterococcus eurekensis</name>
    <dbReference type="NCBI Taxonomy" id="1159753"/>
    <lineage>
        <taxon>Bacteria</taxon>
        <taxon>Bacillati</taxon>
        <taxon>Bacillota</taxon>
        <taxon>Bacilli</taxon>
        <taxon>Lactobacillales</taxon>
        <taxon>Enterococcaceae</taxon>
        <taxon>Enterococcus</taxon>
    </lineage>
</organism>
<dbReference type="InterPro" id="IPR011010">
    <property type="entry name" value="DNA_brk_join_enz"/>
</dbReference>
<protein>
    <submittedName>
        <fullName evidence="7">Site-specific integrase</fullName>
    </submittedName>
</protein>
<comment type="similarity">
    <text evidence="1">Belongs to the 'phage' integrase family.</text>
</comment>
<keyword evidence="2 4" id="KW-0238">DNA-binding</keyword>
<dbReference type="Pfam" id="PF00589">
    <property type="entry name" value="Phage_integrase"/>
    <property type="match status" value="1"/>
</dbReference>
<reference evidence="8" key="1">
    <citation type="journal article" date="2019" name="Int. J. Syst. Evol. Microbiol.">
        <title>The Global Catalogue of Microorganisms (GCM) 10K type strain sequencing project: providing services to taxonomists for standard genome sequencing and annotation.</title>
        <authorList>
            <consortium name="The Broad Institute Genomics Platform"/>
            <consortium name="The Broad Institute Genome Sequencing Center for Infectious Disease"/>
            <person name="Wu L."/>
            <person name="Ma J."/>
        </authorList>
    </citation>
    <scope>NUCLEOTIDE SEQUENCE [LARGE SCALE GENOMIC DNA]</scope>
    <source>
        <strain evidence="8">CGMCC 1.19061</strain>
    </source>
</reference>
<feature type="domain" description="Core-binding (CB)" evidence="6">
    <location>
        <begin position="104"/>
        <end position="188"/>
    </location>
</feature>
<dbReference type="InterPro" id="IPR044068">
    <property type="entry name" value="CB"/>
</dbReference>
<dbReference type="InterPro" id="IPR010998">
    <property type="entry name" value="Integrase_recombinase_N"/>
</dbReference>
<dbReference type="PANTHER" id="PTHR30349">
    <property type="entry name" value="PHAGE INTEGRASE-RELATED"/>
    <property type="match status" value="1"/>
</dbReference>
<evidence type="ECO:0000256" key="3">
    <source>
        <dbReference type="ARBA" id="ARBA00023172"/>
    </source>
</evidence>
<dbReference type="Proteomes" id="UP001596026">
    <property type="component" value="Unassembled WGS sequence"/>
</dbReference>
<dbReference type="InterPro" id="IPR013762">
    <property type="entry name" value="Integrase-like_cat_sf"/>
</dbReference>
<dbReference type="InterPro" id="IPR002104">
    <property type="entry name" value="Integrase_catalytic"/>
</dbReference>
<evidence type="ECO:0000256" key="1">
    <source>
        <dbReference type="ARBA" id="ARBA00008857"/>
    </source>
</evidence>
<dbReference type="InterPro" id="IPR050090">
    <property type="entry name" value="Tyrosine_recombinase_XerCD"/>
</dbReference>
<dbReference type="SUPFAM" id="SSF56349">
    <property type="entry name" value="DNA breaking-rejoining enzymes"/>
    <property type="match status" value="1"/>
</dbReference>
<evidence type="ECO:0000256" key="4">
    <source>
        <dbReference type="PROSITE-ProRule" id="PRU01248"/>
    </source>
</evidence>
<dbReference type="RefSeq" id="WP_379962929.1">
    <property type="nucleotide sequence ID" value="NZ_JBHSGT010000009.1"/>
</dbReference>
<feature type="domain" description="Tyr recombinase" evidence="5">
    <location>
        <begin position="211"/>
        <end position="397"/>
    </location>
</feature>
<sequence>MDTIGSLIRKAIIHLDELGYSEGTKTRYRSCWNCFEKYADLKNIQDFTLEFGYEFLVNHYRVDFDIDLTPYQRFTVRSIKVLNDFLKDGTFNKCYQRKGLQVPDCYFDILMSYVENLKQSNLTDRTIQGKQIIIIRFLYFLKTNEISDISKIQSKNVLMYIKSIMTNYAVSTKETILYTLRDFLNFLNTGNYNKYHLNQLFPIIRSNKLEKLPSYYTSEEIRVLLCNVDRNTAVGRRDYLILLLAIQLGMRAGDIRNLKLDNIKWHLEKIEYIQEKTKNFLQLPLSDNIKYALIDYLKNGRPICDDPHIFIRHRTPYGHFEKGNVFWSIINKYLELAQIETKNRKHGLHAMRHSLASNLLQDNTPLPVISGILGHENSNTTKMYLRIDTEQLRTVGLEVPS</sequence>
<accession>A0ABV9M3I1</accession>
<dbReference type="EMBL" id="JBHSGT010000009">
    <property type="protein sequence ID" value="MFC4709213.1"/>
    <property type="molecule type" value="Genomic_DNA"/>
</dbReference>
<dbReference type="PANTHER" id="PTHR30349:SF41">
    <property type="entry name" value="INTEGRASE_RECOMBINASE PROTEIN MJ0367-RELATED"/>
    <property type="match status" value="1"/>
</dbReference>
<dbReference type="PROSITE" id="PS51900">
    <property type="entry name" value="CB"/>
    <property type="match status" value="1"/>
</dbReference>
<name>A0ABV9M3I1_9ENTE</name>
<dbReference type="CDD" id="cd01188">
    <property type="entry name" value="INT_RitA_C_like"/>
    <property type="match status" value="1"/>
</dbReference>
<keyword evidence="3" id="KW-0233">DNA recombination</keyword>
<gene>
    <name evidence="7" type="ORF">ACFO3L_00945</name>
</gene>
<dbReference type="Gene3D" id="1.10.150.130">
    <property type="match status" value="1"/>
</dbReference>
<comment type="caution">
    <text evidence="7">The sequence shown here is derived from an EMBL/GenBank/DDBJ whole genome shotgun (WGS) entry which is preliminary data.</text>
</comment>
<dbReference type="PROSITE" id="PS51898">
    <property type="entry name" value="TYR_RECOMBINASE"/>
    <property type="match status" value="1"/>
</dbReference>
<evidence type="ECO:0000256" key="2">
    <source>
        <dbReference type="ARBA" id="ARBA00023125"/>
    </source>
</evidence>
<evidence type="ECO:0000259" key="6">
    <source>
        <dbReference type="PROSITE" id="PS51900"/>
    </source>
</evidence>
<dbReference type="Gene3D" id="1.10.443.10">
    <property type="entry name" value="Intergrase catalytic core"/>
    <property type="match status" value="1"/>
</dbReference>
<evidence type="ECO:0000259" key="5">
    <source>
        <dbReference type="PROSITE" id="PS51898"/>
    </source>
</evidence>
<proteinExistence type="inferred from homology"/>
<keyword evidence="8" id="KW-1185">Reference proteome</keyword>